<reference evidence="9" key="1">
    <citation type="submission" date="2020-03" db="EMBL/GenBank/DDBJ databases">
        <title>A high-quality chromosome-level genome assembly of a woody plant with both climbing and erect habits, Rhamnella rubrinervis.</title>
        <authorList>
            <person name="Lu Z."/>
            <person name="Yang Y."/>
            <person name="Zhu X."/>
            <person name="Sun Y."/>
        </authorList>
    </citation>
    <scope>NUCLEOTIDE SEQUENCE</scope>
    <source>
        <strain evidence="9">BYM</strain>
        <tissue evidence="9">Leaf</tissue>
    </source>
</reference>
<evidence type="ECO:0000256" key="2">
    <source>
        <dbReference type="ARBA" id="ARBA00004127"/>
    </source>
</evidence>
<evidence type="ECO:0000256" key="4">
    <source>
        <dbReference type="ARBA" id="ARBA00022692"/>
    </source>
</evidence>
<comment type="function">
    <text evidence="1 7">May be involved in both secretory and endocytic intracellular trafficking in the endosomal/prevacuolar compartments.</text>
</comment>
<proteinExistence type="inferred from homology"/>
<protein>
    <recommendedName>
        <fullName evidence="7">PRA1 family protein</fullName>
    </recommendedName>
</protein>
<evidence type="ECO:0000256" key="5">
    <source>
        <dbReference type="ARBA" id="ARBA00022989"/>
    </source>
</evidence>
<dbReference type="GO" id="GO:0016020">
    <property type="term" value="C:membrane"/>
    <property type="evidence" value="ECO:0007669"/>
    <property type="project" value="UniProtKB-SubCell"/>
</dbReference>
<dbReference type="GO" id="GO:0005783">
    <property type="term" value="C:endoplasmic reticulum"/>
    <property type="evidence" value="ECO:0007669"/>
    <property type="project" value="TreeGrafter"/>
</dbReference>
<keyword evidence="5 7" id="KW-1133">Transmembrane helix</keyword>
<name>A0A8K0E3I8_9ROSA</name>
<evidence type="ECO:0000256" key="1">
    <source>
        <dbReference type="ARBA" id="ARBA00002501"/>
    </source>
</evidence>
<feature type="region of interest" description="Disordered" evidence="8">
    <location>
        <begin position="153"/>
        <end position="180"/>
    </location>
</feature>
<evidence type="ECO:0000256" key="7">
    <source>
        <dbReference type="RuleBase" id="RU363107"/>
    </source>
</evidence>
<dbReference type="Pfam" id="PF03208">
    <property type="entry name" value="PRA1"/>
    <property type="match status" value="1"/>
</dbReference>
<keyword evidence="4 7" id="KW-0812">Transmembrane</keyword>
<keyword evidence="6 7" id="KW-0472">Membrane</keyword>
<evidence type="ECO:0000256" key="3">
    <source>
        <dbReference type="ARBA" id="ARBA00006483"/>
    </source>
</evidence>
<comment type="similarity">
    <text evidence="3 7">Belongs to the PRA1 family.</text>
</comment>
<dbReference type="GO" id="GO:0005794">
    <property type="term" value="C:Golgi apparatus"/>
    <property type="evidence" value="ECO:0007669"/>
    <property type="project" value="TreeGrafter"/>
</dbReference>
<evidence type="ECO:0000313" key="10">
    <source>
        <dbReference type="Proteomes" id="UP000796880"/>
    </source>
</evidence>
<comment type="caution">
    <text evidence="9">The sequence shown here is derived from an EMBL/GenBank/DDBJ whole genome shotgun (WGS) entry which is preliminary data.</text>
</comment>
<comment type="subcellular location">
    <subcellularLocation>
        <location evidence="2">Endomembrane system</location>
        <topology evidence="2">Multi-pass membrane protein</topology>
    </subcellularLocation>
    <subcellularLocation>
        <location evidence="7">Membrane</location>
        <topology evidence="7">Multi-pass membrane protein</topology>
    </subcellularLocation>
</comment>
<feature type="transmembrane region" description="Helical" evidence="7">
    <location>
        <begin position="68"/>
        <end position="85"/>
    </location>
</feature>
<keyword evidence="7" id="KW-0813">Transport</keyword>
<dbReference type="PANTHER" id="PTHR19317:SF84">
    <property type="entry name" value="PRA1 FAMILY PROTEIN"/>
    <property type="match status" value="1"/>
</dbReference>
<accession>A0A8K0E3I8</accession>
<dbReference type="GO" id="GO:0016192">
    <property type="term" value="P:vesicle-mediated transport"/>
    <property type="evidence" value="ECO:0007669"/>
    <property type="project" value="TreeGrafter"/>
</dbReference>
<organism evidence="9 10">
    <name type="scientific">Rhamnella rubrinervis</name>
    <dbReference type="NCBI Taxonomy" id="2594499"/>
    <lineage>
        <taxon>Eukaryota</taxon>
        <taxon>Viridiplantae</taxon>
        <taxon>Streptophyta</taxon>
        <taxon>Embryophyta</taxon>
        <taxon>Tracheophyta</taxon>
        <taxon>Spermatophyta</taxon>
        <taxon>Magnoliopsida</taxon>
        <taxon>eudicotyledons</taxon>
        <taxon>Gunneridae</taxon>
        <taxon>Pentapetalae</taxon>
        <taxon>rosids</taxon>
        <taxon>fabids</taxon>
        <taxon>Rosales</taxon>
        <taxon>Rhamnaceae</taxon>
        <taxon>rhamnoid group</taxon>
        <taxon>Rhamneae</taxon>
        <taxon>Rhamnella</taxon>
    </lineage>
</organism>
<dbReference type="EMBL" id="VOIH02000010">
    <property type="protein sequence ID" value="KAF3436207.1"/>
    <property type="molecule type" value="Genomic_DNA"/>
</dbReference>
<keyword evidence="10" id="KW-1185">Reference proteome</keyword>
<evidence type="ECO:0000256" key="6">
    <source>
        <dbReference type="ARBA" id="ARBA00023136"/>
    </source>
</evidence>
<evidence type="ECO:0000313" key="9">
    <source>
        <dbReference type="EMBL" id="KAF3436207.1"/>
    </source>
</evidence>
<dbReference type="PANTHER" id="PTHR19317">
    <property type="entry name" value="PRENYLATED RAB ACCEPTOR 1-RELATED"/>
    <property type="match status" value="1"/>
</dbReference>
<feature type="transmembrane region" description="Helical" evidence="7">
    <location>
        <begin position="43"/>
        <end position="62"/>
    </location>
</feature>
<dbReference type="OrthoDB" id="63113at2759"/>
<evidence type="ECO:0000256" key="8">
    <source>
        <dbReference type="SAM" id="MobiDB-lite"/>
    </source>
</evidence>
<gene>
    <name evidence="9" type="ORF">FNV43_RR23299</name>
</gene>
<dbReference type="InterPro" id="IPR004895">
    <property type="entry name" value="Prenylated_rab_accept_PRA1"/>
</dbReference>
<sequence>MDVDMGHVYLIRLRQLRELIKPISSFTCPSTFGEATARIKHNLSYFGFTYAMFVLLIINLSSLLLPDLAVVFSANYLMWLLIYFFHDDPFVVFNRTVDDSIILRVLGVFNVLLFLSTFVPLNLLVPILIASAVAVIHATFRGTEDLPSELQEVGGDAELSETQEVGGDGDLISWDLQTQP</sequence>
<dbReference type="Proteomes" id="UP000796880">
    <property type="component" value="Unassembled WGS sequence"/>
</dbReference>
<dbReference type="AlphaFoldDB" id="A0A8K0E3I8"/>